<dbReference type="AlphaFoldDB" id="A0A366IJD1"/>
<dbReference type="Proteomes" id="UP000253509">
    <property type="component" value="Unassembled WGS sequence"/>
</dbReference>
<dbReference type="EMBL" id="QNSB01000006">
    <property type="protein sequence ID" value="RBP71249.1"/>
    <property type="molecule type" value="Genomic_DNA"/>
</dbReference>
<keyword evidence="3" id="KW-0675">Receptor</keyword>
<accession>A0A366IJD1</accession>
<feature type="signal peptide" evidence="2">
    <location>
        <begin position="1"/>
        <end position="30"/>
    </location>
</feature>
<feature type="chain" id="PRO_5017016964" evidence="2">
    <location>
        <begin position="31"/>
        <end position="333"/>
    </location>
</feature>
<protein>
    <submittedName>
        <fullName evidence="3">Tripartite-type tricarboxylate transporter receptor subunit TctC</fullName>
    </submittedName>
</protein>
<evidence type="ECO:0000313" key="3">
    <source>
        <dbReference type="EMBL" id="RBP71249.1"/>
    </source>
</evidence>
<comment type="caution">
    <text evidence="3">The sequence shown here is derived from an EMBL/GenBank/DDBJ whole genome shotgun (WGS) entry which is preliminary data.</text>
</comment>
<name>A0A366IJD1_9MICO</name>
<dbReference type="Pfam" id="PF03401">
    <property type="entry name" value="TctC"/>
    <property type="match status" value="1"/>
</dbReference>
<dbReference type="PROSITE" id="PS51257">
    <property type="entry name" value="PROKAR_LIPOPROTEIN"/>
    <property type="match status" value="1"/>
</dbReference>
<comment type="similarity">
    <text evidence="1">Belongs to the UPF0065 (bug) family.</text>
</comment>
<dbReference type="PIRSF" id="PIRSF017082">
    <property type="entry name" value="YflP"/>
    <property type="match status" value="1"/>
</dbReference>
<reference evidence="3 4" key="1">
    <citation type="submission" date="2018-06" db="EMBL/GenBank/DDBJ databases">
        <title>Freshwater and sediment microbial communities from various areas in North America, analyzing microbe dynamics in response to fracking.</title>
        <authorList>
            <person name="Lamendella R."/>
        </authorList>
    </citation>
    <scope>NUCLEOTIDE SEQUENCE [LARGE SCALE GENOMIC DNA]</scope>
    <source>
        <strain evidence="3 4">3b_TX</strain>
    </source>
</reference>
<dbReference type="CDD" id="cd07012">
    <property type="entry name" value="PBP2_Bug_TTT"/>
    <property type="match status" value="1"/>
</dbReference>
<dbReference type="PANTHER" id="PTHR42928:SF5">
    <property type="entry name" value="BLR1237 PROTEIN"/>
    <property type="match status" value="1"/>
</dbReference>
<dbReference type="Gene3D" id="3.40.190.10">
    <property type="entry name" value="Periplasmic binding protein-like II"/>
    <property type="match status" value="1"/>
</dbReference>
<proteinExistence type="inferred from homology"/>
<dbReference type="InterPro" id="IPR005064">
    <property type="entry name" value="BUG"/>
</dbReference>
<evidence type="ECO:0000313" key="4">
    <source>
        <dbReference type="Proteomes" id="UP000253509"/>
    </source>
</evidence>
<dbReference type="Gene3D" id="3.40.190.150">
    <property type="entry name" value="Bordetella uptake gene, domain 1"/>
    <property type="match status" value="1"/>
</dbReference>
<gene>
    <name evidence="3" type="ORF">DFO65_10692</name>
</gene>
<dbReference type="RefSeq" id="WP_113904344.1">
    <property type="nucleotide sequence ID" value="NZ_QNSB01000006.1"/>
</dbReference>
<dbReference type="InterPro" id="IPR042100">
    <property type="entry name" value="Bug_dom1"/>
</dbReference>
<sequence>MKIMKRKAAGLLAATSTLAVVLSGCGGNVAAGGGGDAADYPTKEVTVTVGAAAGGSTDLIARAVSEGASAELGQSMPVVNKPGANGALAANEVAAAAPDGYSIATLNASLITITPLAVGEEEAVSIDDFEVITGISQDDYVLVANPDAGVKTLDDVKSSDSTLSFGTTGVGTGSQLAQSLLLAELGIEFTEVPFDSGAPAVTATLGNQVNLSTVQLGEAKPHIDAGKLVPIIVFSKERNKFLDDVPTAAEEGFDIPVSQYRAMVAPKGTPDEVIKKLDDAFKATFATEEYKEFNEQNLLTPHEVSGDEIAEEWSALADQYKKLVDEHKIDLSD</sequence>
<keyword evidence="2" id="KW-0732">Signal</keyword>
<dbReference type="SUPFAM" id="SSF53850">
    <property type="entry name" value="Periplasmic binding protein-like II"/>
    <property type="match status" value="1"/>
</dbReference>
<dbReference type="PANTHER" id="PTHR42928">
    <property type="entry name" value="TRICARBOXYLATE-BINDING PROTEIN"/>
    <property type="match status" value="1"/>
</dbReference>
<keyword evidence="4" id="KW-1185">Reference proteome</keyword>
<evidence type="ECO:0000256" key="2">
    <source>
        <dbReference type="SAM" id="SignalP"/>
    </source>
</evidence>
<organism evidence="3 4">
    <name type="scientific">Brevibacterium celere</name>
    <dbReference type="NCBI Taxonomy" id="225845"/>
    <lineage>
        <taxon>Bacteria</taxon>
        <taxon>Bacillati</taxon>
        <taxon>Actinomycetota</taxon>
        <taxon>Actinomycetes</taxon>
        <taxon>Micrococcales</taxon>
        <taxon>Brevibacteriaceae</taxon>
        <taxon>Brevibacterium</taxon>
    </lineage>
</organism>
<evidence type="ECO:0000256" key="1">
    <source>
        <dbReference type="ARBA" id="ARBA00006987"/>
    </source>
</evidence>